<dbReference type="PROSITE" id="PS00808">
    <property type="entry name" value="ADP_GLC_PYROPHOSPH_1"/>
    <property type="match status" value="1"/>
</dbReference>
<dbReference type="CDD" id="cd04651">
    <property type="entry name" value="LbH_G1P_AT_C"/>
    <property type="match status" value="1"/>
</dbReference>
<evidence type="ECO:0000256" key="6">
    <source>
        <dbReference type="ARBA" id="ARBA00022840"/>
    </source>
</evidence>
<dbReference type="PANTHER" id="PTHR43523:SF2">
    <property type="entry name" value="GLUCOSE-1-PHOSPHATE ADENYLYLTRANSFERASE"/>
    <property type="match status" value="1"/>
</dbReference>
<feature type="binding site" evidence="9">
    <location>
        <position position="234"/>
    </location>
    <ligand>
        <name>alpha-D-glucose 1-phosphate</name>
        <dbReference type="ChEBI" id="CHEBI:58601"/>
    </ligand>
</feature>
<evidence type="ECO:0000256" key="7">
    <source>
        <dbReference type="ARBA" id="ARBA00023056"/>
    </source>
</evidence>
<dbReference type="PROSITE" id="PS00810">
    <property type="entry name" value="ADP_GLC_PYROPHOSPH_3"/>
    <property type="match status" value="1"/>
</dbReference>
<dbReference type="EMBL" id="ABYQ02000011">
    <property type="protein sequence ID" value="EFQ80289.1"/>
    <property type="molecule type" value="Genomic_DNA"/>
</dbReference>
<comment type="similarity">
    <text evidence="1 9">Belongs to the bacterial/plant glucose-1-phosphate adenylyltransferase family.</text>
</comment>
<dbReference type="InterPro" id="IPR023049">
    <property type="entry name" value="GlgC_bac"/>
</dbReference>
<evidence type="ECO:0000256" key="9">
    <source>
        <dbReference type="HAMAP-Rule" id="MF_00624"/>
    </source>
</evidence>
<dbReference type="Gene3D" id="2.160.10.10">
    <property type="entry name" value="Hexapeptide repeat proteins"/>
    <property type="match status" value="1"/>
</dbReference>
<keyword evidence="6 9" id="KW-0067">ATP-binding</keyword>
<protein>
    <recommendedName>
        <fullName evidence="9">Glucose-1-phosphate adenylyltransferase</fullName>
        <ecNumber evidence="9">2.7.7.27</ecNumber>
    </recommendedName>
    <alternativeName>
        <fullName evidence="9">ADP-glucose pyrophosphorylase</fullName>
        <shortName evidence="9">ADPGlc PPase</shortName>
    </alternativeName>
    <alternativeName>
        <fullName evidence="9">ADP-glucose synthase</fullName>
    </alternativeName>
</protein>
<proteinExistence type="inferred from homology"/>
<dbReference type="InterPro" id="IPR005836">
    <property type="entry name" value="ADP_Glu_pyroP_CS"/>
</dbReference>
<evidence type="ECO:0000259" key="10">
    <source>
        <dbReference type="Pfam" id="PF00483"/>
    </source>
</evidence>
<dbReference type="InterPro" id="IPR005835">
    <property type="entry name" value="NTP_transferase_dom"/>
</dbReference>
<feature type="site" description="Could play a key role in the communication between the regulatory and the substrate sites" evidence="9">
    <location>
        <position position="135"/>
    </location>
</feature>
<dbReference type="InterPro" id="IPR029044">
    <property type="entry name" value="Nucleotide-diphossugar_trans"/>
</dbReference>
<dbReference type="eggNOG" id="COG0448">
    <property type="taxonomic scope" value="Bacteria"/>
</dbReference>
<dbReference type="InterPro" id="IPR011831">
    <property type="entry name" value="ADP-Glc_PPase"/>
</dbReference>
<keyword evidence="5 9" id="KW-0547">Nucleotide-binding</keyword>
<feature type="binding site" evidence="9">
    <location>
        <position position="201"/>
    </location>
    <ligand>
        <name>alpha-D-glucose 1-phosphate</name>
        <dbReference type="ChEBI" id="CHEBI:58601"/>
    </ligand>
</feature>
<comment type="catalytic activity">
    <reaction evidence="9">
        <text>alpha-D-glucose 1-phosphate + ATP + H(+) = ADP-alpha-D-glucose + diphosphate</text>
        <dbReference type="Rhea" id="RHEA:12120"/>
        <dbReference type="ChEBI" id="CHEBI:15378"/>
        <dbReference type="ChEBI" id="CHEBI:30616"/>
        <dbReference type="ChEBI" id="CHEBI:33019"/>
        <dbReference type="ChEBI" id="CHEBI:57498"/>
        <dbReference type="ChEBI" id="CHEBI:58601"/>
        <dbReference type="EC" id="2.7.7.27"/>
    </reaction>
</comment>
<dbReference type="NCBIfam" id="NF002023">
    <property type="entry name" value="PRK00844.1"/>
    <property type="match status" value="1"/>
</dbReference>
<feature type="site" description="Could play a key role in the communication between the regulatory and the substrate sites" evidence="9">
    <location>
        <position position="98"/>
    </location>
</feature>
<keyword evidence="2 9" id="KW-0321">Glycogen metabolism</keyword>
<dbReference type="HOGENOM" id="CLU_029499_14_1_11"/>
<feature type="domain" description="Glucose-1-phosphate adenylyltransferase/Bifunctional protein GlmU-like C-terminal hexapeptide" evidence="11">
    <location>
        <begin position="338"/>
        <end position="436"/>
    </location>
</feature>
<evidence type="ECO:0000256" key="8">
    <source>
        <dbReference type="ARBA" id="ARBA00023277"/>
    </source>
</evidence>
<gene>
    <name evidence="9 12" type="primary">glgC</name>
    <name evidence="12" type="ORF">HMPREF0305_11455</name>
</gene>
<keyword evidence="7 9" id="KW-0320">Glycogen biosynthesis</keyword>
<comment type="subunit">
    <text evidence="9">Homotetramer.</text>
</comment>
<dbReference type="SUPFAM" id="SSF51161">
    <property type="entry name" value="Trimeric LpxA-like enzymes"/>
    <property type="match status" value="1"/>
</dbReference>
<dbReference type="CDD" id="cd02508">
    <property type="entry name" value="ADP_Glucose_PP"/>
    <property type="match status" value="1"/>
</dbReference>
<dbReference type="HAMAP" id="MF_00624">
    <property type="entry name" value="GlgC"/>
    <property type="match status" value="1"/>
</dbReference>
<dbReference type="PROSITE" id="PS00809">
    <property type="entry name" value="ADP_GLC_PYROPHOSPH_2"/>
    <property type="match status" value="1"/>
</dbReference>
<organism evidence="12 13">
    <name type="scientific">Corynebacterium pseudogenitalium ATCC 33035</name>
    <dbReference type="NCBI Taxonomy" id="525264"/>
    <lineage>
        <taxon>Bacteria</taxon>
        <taxon>Bacillati</taxon>
        <taxon>Actinomycetota</taxon>
        <taxon>Actinomycetes</taxon>
        <taxon>Mycobacteriales</taxon>
        <taxon>Corynebacteriaceae</taxon>
        <taxon>Corynebacterium</taxon>
    </lineage>
</organism>
<dbReference type="PANTHER" id="PTHR43523">
    <property type="entry name" value="GLUCOSE-1-PHOSPHATE ADENYLYLTRANSFERASE-RELATED"/>
    <property type="match status" value="1"/>
</dbReference>
<dbReference type="GO" id="GO:0005524">
    <property type="term" value="F:ATP binding"/>
    <property type="evidence" value="ECO:0007669"/>
    <property type="project" value="UniProtKB-KW"/>
</dbReference>
<evidence type="ECO:0000256" key="1">
    <source>
        <dbReference type="ARBA" id="ARBA00010443"/>
    </source>
</evidence>
<dbReference type="Pfam" id="PF24894">
    <property type="entry name" value="Hexapep_GlmU"/>
    <property type="match status" value="1"/>
</dbReference>
<dbReference type="SUPFAM" id="SSF53448">
    <property type="entry name" value="Nucleotide-diphospho-sugar transferases"/>
    <property type="match status" value="1"/>
</dbReference>
<evidence type="ECO:0000256" key="3">
    <source>
        <dbReference type="ARBA" id="ARBA00022679"/>
    </source>
</evidence>
<name>E2S4K3_9CORY</name>
<accession>E2S4K3</accession>
<dbReference type="GO" id="GO:0008878">
    <property type="term" value="F:glucose-1-phosphate adenylyltransferase activity"/>
    <property type="evidence" value="ECO:0007669"/>
    <property type="project" value="UniProtKB-UniRule"/>
</dbReference>
<feature type="binding site" evidence="9">
    <location>
        <begin position="216"/>
        <end position="217"/>
    </location>
    <ligand>
        <name>alpha-D-glucose 1-phosphate</name>
        <dbReference type="ChEBI" id="CHEBI:58601"/>
    </ligand>
</feature>
<evidence type="ECO:0000259" key="11">
    <source>
        <dbReference type="Pfam" id="PF24894"/>
    </source>
</evidence>
<dbReference type="NCBIfam" id="TIGR02091">
    <property type="entry name" value="glgC"/>
    <property type="match status" value="1"/>
</dbReference>
<evidence type="ECO:0000313" key="13">
    <source>
        <dbReference type="Proteomes" id="UP000003020"/>
    </source>
</evidence>
<keyword evidence="4 9" id="KW-0548">Nucleotidyltransferase</keyword>
<comment type="function">
    <text evidence="9">Involved in the biosynthesis of ADP-glucose, a building block required for the elongation reactions to produce glycogen. Catalyzes the reaction between ATP and alpha-D-glucose 1-phosphate (G1P) to produce pyrophosphate and ADP-Glc.</text>
</comment>
<evidence type="ECO:0000256" key="4">
    <source>
        <dbReference type="ARBA" id="ARBA00022695"/>
    </source>
</evidence>
<dbReference type="NCBIfam" id="NF001947">
    <property type="entry name" value="PRK00725.1"/>
    <property type="match status" value="1"/>
</dbReference>
<feature type="binding site" evidence="9">
    <location>
        <position position="136"/>
    </location>
    <ligand>
        <name>alpha-D-glucose 1-phosphate</name>
        <dbReference type="ChEBI" id="CHEBI:58601"/>
    </ligand>
</feature>
<dbReference type="InterPro" id="IPR011004">
    <property type="entry name" value="Trimer_LpxA-like_sf"/>
</dbReference>
<dbReference type="InterPro" id="IPR056818">
    <property type="entry name" value="GlmU/GlgC-like_hexapep"/>
</dbReference>
<dbReference type="EC" id="2.7.7.27" evidence="9"/>
<dbReference type="UniPathway" id="UPA00164"/>
<dbReference type="Proteomes" id="UP000003020">
    <property type="component" value="Unassembled WGS sequence"/>
</dbReference>
<comment type="caution">
    <text evidence="12">The sequence shown here is derived from an EMBL/GenBank/DDBJ whole genome shotgun (WGS) entry which is preliminary data.</text>
</comment>
<reference evidence="12 13" key="1">
    <citation type="submission" date="2010-08" db="EMBL/GenBank/DDBJ databases">
        <authorList>
            <person name="Muzny D."/>
            <person name="Qin X."/>
            <person name="Buhay C."/>
            <person name="Dugan-Rocha S."/>
            <person name="Ding Y."/>
            <person name="Chen G."/>
            <person name="Hawes A."/>
            <person name="Holder M."/>
            <person name="Jhangiani S."/>
            <person name="Johnson A."/>
            <person name="Khan Z."/>
            <person name="Li Z."/>
            <person name="Liu W."/>
            <person name="Liu X."/>
            <person name="Perez L."/>
            <person name="Shen H."/>
            <person name="Wang Q."/>
            <person name="Watt J."/>
            <person name="Xi L."/>
            <person name="Xin Y."/>
            <person name="Zhou J."/>
            <person name="Deng J."/>
            <person name="Jiang H."/>
            <person name="Liu Y."/>
            <person name="Qu J."/>
            <person name="Song X.-Z."/>
            <person name="Zhang L."/>
            <person name="Villasana D."/>
            <person name="Johnson A."/>
            <person name="Liu J."/>
            <person name="Liyanage D."/>
            <person name="Lorensuhewa L."/>
            <person name="Robinson T."/>
            <person name="Song A."/>
            <person name="Song B.-B."/>
            <person name="Dinh H."/>
            <person name="Thornton R."/>
            <person name="Coyle M."/>
            <person name="Francisco L."/>
            <person name="Jackson L."/>
            <person name="Javaid M."/>
            <person name="Korchina V."/>
            <person name="Kovar C."/>
            <person name="Mata R."/>
            <person name="Mathew T."/>
            <person name="Ngo R."/>
            <person name="Nguyen L."/>
            <person name="Nguyen N."/>
            <person name="Okwuonu G."/>
            <person name="Ongeri F."/>
            <person name="Pham C."/>
            <person name="Simmons D."/>
            <person name="Wilczek-Boney K."/>
            <person name="Hale W."/>
            <person name="Jakkamsetti A."/>
            <person name="Pham P."/>
            <person name="Ruth R."/>
            <person name="San Lucas F."/>
            <person name="Warren J."/>
            <person name="Zhang J."/>
            <person name="Zhao Z."/>
            <person name="Zhou C."/>
            <person name="Zhu D."/>
            <person name="Lee S."/>
            <person name="Bess C."/>
            <person name="Blankenburg K."/>
            <person name="Forbes L."/>
            <person name="Fu Q."/>
            <person name="Gubbala S."/>
            <person name="Hirani K."/>
            <person name="Jayaseelan J.C."/>
            <person name="Lara F."/>
            <person name="Munidasa M."/>
            <person name="Palculict T."/>
            <person name="Patil S."/>
            <person name="Pu L.-L."/>
            <person name="Saada N."/>
            <person name="Tang L."/>
            <person name="Weissenberger G."/>
            <person name="Zhu Y."/>
            <person name="Hemphill L."/>
            <person name="Shang Y."/>
            <person name="Youmans B."/>
            <person name="Ayvaz T."/>
            <person name="Ross M."/>
            <person name="Santibanez J."/>
            <person name="Aqrawi P."/>
            <person name="Gross S."/>
            <person name="Joshi V."/>
            <person name="Fowler G."/>
            <person name="Nazareth L."/>
            <person name="Reid J."/>
            <person name="Worley K."/>
            <person name="Petrosino J."/>
            <person name="Highlander S."/>
            <person name="Gibbs R."/>
        </authorList>
    </citation>
    <scope>NUCLEOTIDE SEQUENCE [LARGE SCALE GENOMIC DNA]</scope>
    <source>
        <strain evidence="12 13">ATCC 33035</strain>
    </source>
</reference>
<evidence type="ECO:0000256" key="5">
    <source>
        <dbReference type="ARBA" id="ARBA00022741"/>
    </source>
</evidence>
<evidence type="ECO:0000313" key="12">
    <source>
        <dbReference type="EMBL" id="EFQ80289.1"/>
    </source>
</evidence>
<dbReference type="Pfam" id="PF00483">
    <property type="entry name" value="NTP_transferase"/>
    <property type="match status" value="1"/>
</dbReference>
<dbReference type="Gene3D" id="3.90.550.10">
    <property type="entry name" value="Spore Coat Polysaccharide Biosynthesis Protein SpsA, Chain A"/>
    <property type="match status" value="1"/>
</dbReference>
<dbReference type="GO" id="GO:0005978">
    <property type="term" value="P:glycogen biosynthetic process"/>
    <property type="evidence" value="ECO:0007669"/>
    <property type="project" value="UniProtKB-UniRule"/>
</dbReference>
<keyword evidence="13" id="KW-1185">Reference proteome</keyword>
<feature type="domain" description="Nucleotidyl transferase" evidence="10">
    <location>
        <begin position="46"/>
        <end position="313"/>
    </location>
</feature>
<sequence>MPTQNTYLWCRVQKYGMGVKMCIYLLRNVGLAVRFENVRSLPNVLAIVLAGGEGKRLFPLTEDRAKPAVPFGGSYRLIDFVLSNLVNAGYLKIAVLTQYKSHSLDRHISQAWNLAGPTPQYIASVPAQQRRGKRWYNGSADAIVQSLNLIYDENPDYVIVFGADHVYRMDPAQMVEEHIATGLDCSVAGIRVPRSEATAFGCIQADGMGTITEFVEKPADPPATPDDPNMSYASMGNYVFTAQALIDALLEDEKNEDSAHDMGGDIIPYFVERGQAHVYDFMANEVPGSTERDHGYWRDVGTIDSFYEAHMDMISVHPIFNLYNRNWPIHSTDDSNFPPAKFVQNGIAQSSMVAPGCIVSGGTVRNSVLASDVHVADGATVEGSVILPGVRIGRGAVVRRAILDKNVVVSDGAIIGVDRERDEERFKVSDGGVVVVGKNQKV</sequence>
<comment type="pathway">
    <text evidence="9">Glycan biosynthesis; glycogen biosynthesis.</text>
</comment>
<dbReference type="AlphaFoldDB" id="E2S4K3"/>
<keyword evidence="8 9" id="KW-0119">Carbohydrate metabolism</keyword>
<evidence type="ECO:0000256" key="2">
    <source>
        <dbReference type="ARBA" id="ARBA00022600"/>
    </source>
</evidence>
<keyword evidence="3 9" id="KW-0808">Transferase</keyword>